<dbReference type="Gene3D" id="1.10.1000.11">
    <property type="entry name" value="Arf Nucleotide-binding Site Opener,domain 2"/>
    <property type="match status" value="1"/>
</dbReference>
<dbReference type="InterPro" id="IPR000904">
    <property type="entry name" value="Sec7_dom"/>
</dbReference>
<dbReference type="GO" id="GO:0005085">
    <property type="term" value="F:guanyl-nucleotide exchange factor activity"/>
    <property type="evidence" value="ECO:0007669"/>
    <property type="project" value="InterPro"/>
</dbReference>
<dbReference type="GO" id="GO:0032012">
    <property type="term" value="P:regulation of ARF protein signal transduction"/>
    <property type="evidence" value="ECO:0007669"/>
    <property type="project" value="InterPro"/>
</dbReference>
<dbReference type="SMART" id="SM00222">
    <property type="entry name" value="Sec7"/>
    <property type="match status" value="1"/>
</dbReference>
<dbReference type="InterPro" id="IPR035999">
    <property type="entry name" value="Sec7_dom_sf"/>
</dbReference>
<feature type="domain" description="SEC7" evidence="1">
    <location>
        <begin position="22"/>
        <end position="325"/>
    </location>
</feature>
<dbReference type="SUPFAM" id="SSF48425">
    <property type="entry name" value="Sec7 domain"/>
    <property type="match status" value="1"/>
</dbReference>
<evidence type="ECO:0000259" key="1">
    <source>
        <dbReference type="PROSITE" id="PS50190"/>
    </source>
</evidence>
<reference evidence="2" key="1">
    <citation type="submission" date="2021-01" db="EMBL/GenBank/DDBJ databases">
        <authorList>
            <person name="Corre E."/>
            <person name="Pelletier E."/>
            <person name="Niang G."/>
            <person name="Scheremetjew M."/>
            <person name="Finn R."/>
            <person name="Kale V."/>
            <person name="Holt S."/>
            <person name="Cochrane G."/>
            <person name="Meng A."/>
            <person name="Brown T."/>
            <person name="Cohen L."/>
        </authorList>
    </citation>
    <scope>NUCLEOTIDE SEQUENCE</scope>
    <source>
        <strain evidence="2">RCC1130</strain>
    </source>
</reference>
<protein>
    <recommendedName>
        <fullName evidence="1">SEC7 domain-containing protein</fullName>
    </recommendedName>
</protein>
<organism evidence="2">
    <name type="scientific">Calcidiscus leptoporus</name>
    <dbReference type="NCBI Taxonomy" id="127549"/>
    <lineage>
        <taxon>Eukaryota</taxon>
        <taxon>Haptista</taxon>
        <taxon>Haptophyta</taxon>
        <taxon>Prymnesiophyceae</taxon>
        <taxon>Coccolithales</taxon>
        <taxon>Calcidiscaceae</taxon>
        <taxon>Calcidiscus</taxon>
    </lineage>
</organism>
<dbReference type="AlphaFoldDB" id="A0A7S0P155"/>
<dbReference type="GO" id="GO:0005737">
    <property type="term" value="C:cytoplasm"/>
    <property type="evidence" value="ECO:0007669"/>
    <property type="project" value="UniProtKB-ARBA"/>
</dbReference>
<proteinExistence type="predicted"/>
<dbReference type="EMBL" id="HBER01042310">
    <property type="protein sequence ID" value="CAD8546026.1"/>
    <property type="molecule type" value="Transcribed_RNA"/>
</dbReference>
<dbReference type="GO" id="GO:0016192">
    <property type="term" value="P:vesicle-mediated transport"/>
    <property type="evidence" value="ECO:0007669"/>
    <property type="project" value="UniProtKB-ARBA"/>
</dbReference>
<dbReference type="InterPro" id="IPR023394">
    <property type="entry name" value="Sec7_C_sf"/>
</dbReference>
<dbReference type="PANTHER" id="PTHR10663:SF388">
    <property type="entry name" value="GOLGI-SPECIFIC BREFELDIN A-RESISTANCE GUANINE NUCLEOTIDE EXCHANGE FACTOR 1"/>
    <property type="match status" value="1"/>
</dbReference>
<name>A0A7S0P155_9EUKA</name>
<gene>
    <name evidence="2" type="ORF">CLEP1334_LOCUS21316</name>
</gene>
<dbReference type="GO" id="GO:0012505">
    <property type="term" value="C:endomembrane system"/>
    <property type="evidence" value="ECO:0007669"/>
    <property type="project" value="UniProtKB-ARBA"/>
</dbReference>
<sequence>MAESPPPVPAPAPLLPPTPPLLEHFNSCSNPKEVVALAESHSLSPDDLCAILHAGGRNVDSDLLGACLGHHGEFWQQFADLFAYHFEFGGLDIVTALRAYLWRFRLPGEAAPIGRILEGFALGYMNSNPPPPVGTPCRPNVPRVPGGTDPSACGWFVVQPKTAELACIACGALARADNSLRTCTGCGVVSFCSRCGRSAGRYGHAIRASIGFGRACEAAARRNGRLSNGHIIYKSTAIRDGVDASFVGEVDRGNWLAASPIKSKDAAFILAYAVVMLSTNLHNPSVKSSDKMELHQFLQQLRGQNDGSPFPGDYLEGIYKAIQIEELKVMTV</sequence>
<dbReference type="Pfam" id="PF01369">
    <property type="entry name" value="Sec7"/>
    <property type="match status" value="1"/>
</dbReference>
<dbReference type="PROSITE" id="PS50190">
    <property type="entry name" value="SEC7"/>
    <property type="match status" value="1"/>
</dbReference>
<evidence type="ECO:0000313" key="2">
    <source>
        <dbReference type="EMBL" id="CAD8546026.1"/>
    </source>
</evidence>
<dbReference type="PANTHER" id="PTHR10663">
    <property type="entry name" value="GUANYL-NUCLEOTIDE EXCHANGE FACTOR"/>
    <property type="match status" value="1"/>
</dbReference>
<accession>A0A7S0P155</accession>